<evidence type="ECO:0000313" key="2">
    <source>
        <dbReference type="Proteomes" id="UP000308600"/>
    </source>
</evidence>
<gene>
    <name evidence="1" type="ORF">BDN72DRAFT_920983</name>
</gene>
<accession>A0ACD2ZWP1</accession>
<organism evidence="1 2">
    <name type="scientific">Pluteus cervinus</name>
    <dbReference type="NCBI Taxonomy" id="181527"/>
    <lineage>
        <taxon>Eukaryota</taxon>
        <taxon>Fungi</taxon>
        <taxon>Dikarya</taxon>
        <taxon>Basidiomycota</taxon>
        <taxon>Agaricomycotina</taxon>
        <taxon>Agaricomycetes</taxon>
        <taxon>Agaricomycetidae</taxon>
        <taxon>Agaricales</taxon>
        <taxon>Pluteineae</taxon>
        <taxon>Pluteaceae</taxon>
        <taxon>Pluteus</taxon>
    </lineage>
</organism>
<reference evidence="1 2" key="1">
    <citation type="journal article" date="2019" name="Nat. Ecol. Evol.">
        <title>Megaphylogeny resolves global patterns of mushroom evolution.</title>
        <authorList>
            <person name="Varga T."/>
            <person name="Krizsan K."/>
            <person name="Foldi C."/>
            <person name="Dima B."/>
            <person name="Sanchez-Garcia M."/>
            <person name="Sanchez-Ramirez S."/>
            <person name="Szollosi G.J."/>
            <person name="Szarkandi J.G."/>
            <person name="Papp V."/>
            <person name="Albert L."/>
            <person name="Andreopoulos W."/>
            <person name="Angelini C."/>
            <person name="Antonin V."/>
            <person name="Barry K.W."/>
            <person name="Bougher N.L."/>
            <person name="Buchanan P."/>
            <person name="Buyck B."/>
            <person name="Bense V."/>
            <person name="Catcheside P."/>
            <person name="Chovatia M."/>
            <person name="Cooper J."/>
            <person name="Damon W."/>
            <person name="Desjardin D."/>
            <person name="Finy P."/>
            <person name="Geml J."/>
            <person name="Haridas S."/>
            <person name="Hughes K."/>
            <person name="Justo A."/>
            <person name="Karasinski D."/>
            <person name="Kautmanova I."/>
            <person name="Kiss B."/>
            <person name="Kocsube S."/>
            <person name="Kotiranta H."/>
            <person name="LaButti K.M."/>
            <person name="Lechner B.E."/>
            <person name="Liimatainen K."/>
            <person name="Lipzen A."/>
            <person name="Lukacs Z."/>
            <person name="Mihaltcheva S."/>
            <person name="Morgado L.N."/>
            <person name="Niskanen T."/>
            <person name="Noordeloos M.E."/>
            <person name="Ohm R.A."/>
            <person name="Ortiz-Santana B."/>
            <person name="Ovrebo C."/>
            <person name="Racz N."/>
            <person name="Riley R."/>
            <person name="Savchenko A."/>
            <person name="Shiryaev A."/>
            <person name="Soop K."/>
            <person name="Spirin V."/>
            <person name="Szebenyi C."/>
            <person name="Tomsovsky M."/>
            <person name="Tulloss R.E."/>
            <person name="Uehling J."/>
            <person name="Grigoriev I.V."/>
            <person name="Vagvolgyi C."/>
            <person name="Papp T."/>
            <person name="Martin F.M."/>
            <person name="Miettinen O."/>
            <person name="Hibbett D.S."/>
            <person name="Nagy L.G."/>
        </authorList>
    </citation>
    <scope>NUCLEOTIDE SEQUENCE [LARGE SCALE GENOMIC DNA]</scope>
    <source>
        <strain evidence="1 2">NL-1719</strain>
    </source>
</reference>
<evidence type="ECO:0000313" key="1">
    <source>
        <dbReference type="EMBL" id="TFK57766.1"/>
    </source>
</evidence>
<dbReference type="EMBL" id="ML210097">
    <property type="protein sequence ID" value="TFK57766.1"/>
    <property type="molecule type" value="Genomic_DNA"/>
</dbReference>
<sequence length="207" mass="22575">MSKLELPSLTAVSAASVTTWINLCEDCFETWDAMNPGRDLKVKTKITLAGVKMEAPSAVTWWNENRTALKALTAWADFTSRVNEGFLQANWQLDALAKFFKIKQRSHSFQDFVASLEDAKNTLGGAGTGFVISDGVFKNHLLFCCHPVLSLRVRALPSLKYATTKPDALVAIMSSTWDSMVAEGVTAPRSLPVNSFASSSKPKVPSS</sequence>
<name>A0ACD2ZWP1_9AGAR</name>
<proteinExistence type="predicted"/>
<keyword evidence="2" id="KW-1185">Reference proteome</keyword>
<dbReference type="Proteomes" id="UP000308600">
    <property type="component" value="Unassembled WGS sequence"/>
</dbReference>
<feature type="non-terminal residue" evidence="1">
    <location>
        <position position="207"/>
    </location>
</feature>
<protein>
    <submittedName>
        <fullName evidence="1">Uncharacterized protein</fullName>
    </submittedName>
</protein>